<keyword evidence="8 9" id="KW-0234">DNA repair</keyword>
<comment type="catalytic activity">
    <reaction evidence="1 9 11">
        <text>Hydrolyzes single-stranded DNA or mismatched double-stranded DNA and polynucleotides, releasing free uracil.</text>
        <dbReference type="EC" id="3.2.2.27"/>
    </reaction>
</comment>
<evidence type="ECO:0000259" key="12">
    <source>
        <dbReference type="SMART" id="SM00986"/>
    </source>
</evidence>
<evidence type="ECO:0000256" key="11">
    <source>
        <dbReference type="RuleBase" id="RU003780"/>
    </source>
</evidence>
<comment type="subcellular location">
    <subcellularLocation>
        <location evidence="9">Cytoplasm</location>
    </subcellularLocation>
</comment>
<dbReference type="NCBIfam" id="NF003588">
    <property type="entry name" value="PRK05254.1-1"/>
    <property type="match status" value="1"/>
</dbReference>
<dbReference type="PANTHER" id="PTHR11264">
    <property type="entry name" value="URACIL-DNA GLYCOSYLASE"/>
    <property type="match status" value="1"/>
</dbReference>
<evidence type="ECO:0000256" key="7">
    <source>
        <dbReference type="ARBA" id="ARBA00022801"/>
    </source>
</evidence>
<evidence type="ECO:0000256" key="8">
    <source>
        <dbReference type="ARBA" id="ARBA00023204"/>
    </source>
</evidence>
<evidence type="ECO:0000256" key="5">
    <source>
        <dbReference type="ARBA" id="ARBA00018429"/>
    </source>
</evidence>
<evidence type="ECO:0000256" key="2">
    <source>
        <dbReference type="ARBA" id="ARBA00002631"/>
    </source>
</evidence>
<gene>
    <name evidence="9" type="primary">ung</name>
    <name evidence="13" type="ORF">JI62_09860</name>
</gene>
<dbReference type="SMART" id="SM00987">
    <property type="entry name" value="UreE_C"/>
    <property type="match status" value="1"/>
</dbReference>
<dbReference type="Gene3D" id="3.40.470.10">
    <property type="entry name" value="Uracil-DNA glycosylase-like domain"/>
    <property type="match status" value="1"/>
</dbReference>
<evidence type="ECO:0000313" key="13">
    <source>
        <dbReference type="EMBL" id="OWV30022.1"/>
    </source>
</evidence>
<dbReference type="FunFam" id="3.40.470.10:FF:000001">
    <property type="entry name" value="Uracil-DNA glycosylase"/>
    <property type="match status" value="1"/>
</dbReference>
<dbReference type="InterPro" id="IPR018085">
    <property type="entry name" value="Ura-DNA_Glyclase_AS"/>
</dbReference>
<keyword evidence="6 9" id="KW-0227">DNA damage</keyword>
<dbReference type="PANTHER" id="PTHR11264:SF0">
    <property type="entry name" value="URACIL-DNA GLYCOSYLASE"/>
    <property type="match status" value="1"/>
</dbReference>
<dbReference type="GO" id="GO:0004844">
    <property type="term" value="F:uracil DNA N-glycosylase activity"/>
    <property type="evidence" value="ECO:0007669"/>
    <property type="project" value="UniProtKB-UniRule"/>
</dbReference>
<protein>
    <recommendedName>
        <fullName evidence="5 9">Uracil-DNA glycosylase</fullName>
        <shortName evidence="9">UDG</shortName>
        <ecNumber evidence="4 9">3.2.2.27</ecNumber>
    </recommendedName>
</protein>
<dbReference type="EMBL" id="JPUA01000026">
    <property type="protein sequence ID" value="OWV30022.1"/>
    <property type="molecule type" value="Genomic_DNA"/>
</dbReference>
<comment type="function">
    <text evidence="2 9 11">Excises uracil residues from the DNA which can arise as a result of misincorporation of dUMP residues by DNA polymerase or due to deamination of cytosine.</text>
</comment>
<evidence type="ECO:0000256" key="1">
    <source>
        <dbReference type="ARBA" id="ARBA00001400"/>
    </source>
</evidence>
<dbReference type="SUPFAM" id="SSF52141">
    <property type="entry name" value="Uracil-DNA glycosylase-like"/>
    <property type="match status" value="1"/>
</dbReference>
<dbReference type="GO" id="GO:0097510">
    <property type="term" value="P:base-excision repair, AP site formation via deaminated base removal"/>
    <property type="evidence" value="ECO:0007669"/>
    <property type="project" value="TreeGrafter"/>
</dbReference>
<keyword evidence="14" id="KW-1185">Reference proteome</keyword>
<dbReference type="SMART" id="SM00986">
    <property type="entry name" value="UDG"/>
    <property type="match status" value="1"/>
</dbReference>
<dbReference type="Proteomes" id="UP000197334">
    <property type="component" value="Unassembled WGS sequence"/>
</dbReference>
<dbReference type="PROSITE" id="PS00130">
    <property type="entry name" value="U_DNA_GLYCOSYLASE"/>
    <property type="match status" value="1"/>
</dbReference>
<name>A0A246S0R2_9GAMM</name>
<dbReference type="NCBIfam" id="NF003591">
    <property type="entry name" value="PRK05254.1-4"/>
    <property type="match status" value="1"/>
</dbReference>
<dbReference type="GO" id="GO:0005737">
    <property type="term" value="C:cytoplasm"/>
    <property type="evidence" value="ECO:0007669"/>
    <property type="project" value="UniProtKB-SubCell"/>
</dbReference>
<dbReference type="CDD" id="cd10027">
    <property type="entry name" value="UDG-F1-like"/>
    <property type="match status" value="1"/>
</dbReference>
<dbReference type="STRING" id="213554.FF32_14165"/>
<dbReference type="NCBIfam" id="TIGR00628">
    <property type="entry name" value="ung"/>
    <property type="match status" value="1"/>
</dbReference>
<dbReference type="OrthoDB" id="9804372at2"/>
<dbReference type="InterPro" id="IPR005122">
    <property type="entry name" value="Uracil-DNA_glycosylase-like"/>
</dbReference>
<feature type="domain" description="Uracil-DNA glycosylase-like" evidence="12">
    <location>
        <begin position="52"/>
        <end position="212"/>
    </location>
</feature>
<comment type="similarity">
    <text evidence="3 9 11">Belongs to the uracil-DNA glycosylase (UDG) superfamily. UNG family.</text>
</comment>
<accession>A0A246S0R2</accession>
<dbReference type="AlphaFoldDB" id="A0A246S0R2"/>
<dbReference type="InterPro" id="IPR036895">
    <property type="entry name" value="Uracil-DNA_glycosylase-like_sf"/>
</dbReference>
<organism evidence="13 14">
    <name type="scientific">Halomonas campaniensis</name>
    <dbReference type="NCBI Taxonomy" id="213554"/>
    <lineage>
        <taxon>Bacteria</taxon>
        <taxon>Pseudomonadati</taxon>
        <taxon>Pseudomonadota</taxon>
        <taxon>Gammaproteobacteria</taxon>
        <taxon>Oceanospirillales</taxon>
        <taxon>Halomonadaceae</taxon>
        <taxon>Halomonas</taxon>
    </lineage>
</organism>
<evidence type="ECO:0000256" key="6">
    <source>
        <dbReference type="ARBA" id="ARBA00022763"/>
    </source>
</evidence>
<dbReference type="EC" id="3.2.2.27" evidence="4 9"/>
<comment type="caution">
    <text evidence="13">The sequence shown here is derived from an EMBL/GenBank/DDBJ whole genome shotgun (WGS) entry which is preliminary data.</text>
</comment>
<dbReference type="NCBIfam" id="NF003592">
    <property type="entry name" value="PRK05254.1-5"/>
    <property type="match status" value="1"/>
</dbReference>
<evidence type="ECO:0000256" key="3">
    <source>
        <dbReference type="ARBA" id="ARBA00008184"/>
    </source>
</evidence>
<evidence type="ECO:0000256" key="10">
    <source>
        <dbReference type="PROSITE-ProRule" id="PRU10072"/>
    </source>
</evidence>
<evidence type="ECO:0000256" key="4">
    <source>
        <dbReference type="ARBA" id="ARBA00012030"/>
    </source>
</evidence>
<dbReference type="InterPro" id="IPR002043">
    <property type="entry name" value="UDG_fam1"/>
</dbReference>
<dbReference type="HAMAP" id="MF_00148">
    <property type="entry name" value="UDG"/>
    <property type="match status" value="1"/>
</dbReference>
<sequence>MMANPLPDDWNQWLGNEFQADYMLALKAFLADQKAAKKIIYPHSSHWFRAFELTPLSEVKVVILGQDPYHGPNQAHGLCFSVQPGVPVPPSLVNIYKELASDVGFSPVRHGHLEAWARQGVLLLNTSLTVEQGNAASHRGRGWEPFTDRAIETVSQHAPPCVFLLWGSHARQKKALIDQGRHLILEAPHPSPLSAHRGFFGTRHFSQANQFLQAQGRAPIEWQLPETP</sequence>
<dbReference type="NCBIfam" id="NF003589">
    <property type="entry name" value="PRK05254.1-2"/>
    <property type="match status" value="1"/>
</dbReference>
<proteinExistence type="inferred from homology"/>
<keyword evidence="9" id="KW-0963">Cytoplasm</keyword>
<evidence type="ECO:0000313" key="14">
    <source>
        <dbReference type="Proteomes" id="UP000197334"/>
    </source>
</evidence>
<reference evidence="13 14" key="1">
    <citation type="submission" date="2014-08" db="EMBL/GenBank/DDBJ databases">
        <title>Draft genome sequence of a novel L-asparaginase producing marine bacterium, Halomonas campaniensis.</title>
        <authorList>
            <person name="Sundarakrishnan B."/>
            <person name="Moushumi Priya A."/>
            <person name="Raman G."/>
            <person name="Sakthivel N."/>
            <person name="Park S."/>
            <person name="Jayachandran S."/>
        </authorList>
    </citation>
    <scope>NUCLEOTIDE SEQUENCE [LARGE SCALE GENOMIC DNA]</scope>
    <source>
        <strain evidence="13 14">SK03</strain>
    </source>
</reference>
<feature type="active site" description="Proton acceptor" evidence="9 10">
    <location>
        <position position="67"/>
    </location>
</feature>
<evidence type="ECO:0000256" key="9">
    <source>
        <dbReference type="HAMAP-Rule" id="MF_00148"/>
    </source>
</evidence>
<keyword evidence="7 9" id="KW-0378">Hydrolase</keyword>
<dbReference type="Pfam" id="PF03167">
    <property type="entry name" value="UDG"/>
    <property type="match status" value="1"/>
</dbReference>